<evidence type="ECO:0000256" key="4">
    <source>
        <dbReference type="ARBA" id="ARBA00022833"/>
    </source>
</evidence>
<reference evidence="9" key="1">
    <citation type="submission" date="2015-01" db="EMBL/GenBank/DDBJ databases">
        <title>Transcriptome Assembly of Fopius arisanus.</title>
        <authorList>
            <person name="Geib S."/>
        </authorList>
    </citation>
    <scope>NUCLEOTIDE SEQUENCE</scope>
</reference>
<keyword evidence="7" id="KW-0732">Signal</keyword>
<evidence type="ECO:0000256" key="2">
    <source>
        <dbReference type="ARBA" id="ARBA00012925"/>
    </source>
</evidence>
<dbReference type="Pfam" id="PF00194">
    <property type="entry name" value="Carb_anhydrase"/>
    <property type="match status" value="1"/>
</dbReference>
<dbReference type="PANTHER" id="PTHR18952:SF265">
    <property type="entry name" value="CARBONIC ANHYDRASE"/>
    <property type="match status" value="1"/>
</dbReference>
<dbReference type="SMART" id="SM01057">
    <property type="entry name" value="Carb_anhydrase"/>
    <property type="match status" value="1"/>
</dbReference>
<evidence type="ECO:0000256" key="7">
    <source>
        <dbReference type="SAM" id="SignalP"/>
    </source>
</evidence>
<proteinExistence type="inferred from homology"/>
<keyword evidence="10" id="KW-1185">Reference proteome</keyword>
<dbReference type="SUPFAM" id="SSF51069">
    <property type="entry name" value="Carbonic anhydrase"/>
    <property type="match status" value="1"/>
</dbReference>
<dbReference type="InterPro" id="IPR001148">
    <property type="entry name" value="CA_dom"/>
</dbReference>
<protein>
    <recommendedName>
        <fullName evidence="2">carbonic anhydrase</fullName>
        <ecNumber evidence="2">4.2.1.1</ecNumber>
    </recommendedName>
</protein>
<keyword evidence="5" id="KW-0456">Lyase</keyword>
<keyword evidence="4" id="KW-0862">Zinc</keyword>
<dbReference type="Gene3D" id="3.10.200.10">
    <property type="entry name" value="Alpha carbonic anhydrase"/>
    <property type="match status" value="1"/>
</dbReference>
<dbReference type="Proteomes" id="UP000694866">
    <property type="component" value="Unplaced"/>
</dbReference>
<evidence type="ECO:0000313" key="11">
    <source>
        <dbReference type="RefSeq" id="XP_011304952.1"/>
    </source>
</evidence>
<accession>A0A9R1T8M7</accession>
<dbReference type="GO" id="GO:0004089">
    <property type="term" value="F:carbonate dehydratase activity"/>
    <property type="evidence" value="ECO:0007669"/>
    <property type="project" value="UniProtKB-EC"/>
</dbReference>
<accession>A0A0C9RIG7</accession>
<evidence type="ECO:0000256" key="6">
    <source>
        <dbReference type="ARBA" id="ARBA00048348"/>
    </source>
</evidence>
<dbReference type="PANTHER" id="PTHR18952">
    <property type="entry name" value="CARBONIC ANHYDRASE"/>
    <property type="match status" value="1"/>
</dbReference>
<name>A0A0C9RIG7_9HYME</name>
<feature type="signal peptide" evidence="7">
    <location>
        <begin position="1"/>
        <end position="21"/>
    </location>
</feature>
<dbReference type="GO" id="GO:0008270">
    <property type="term" value="F:zinc ion binding"/>
    <property type="evidence" value="ECO:0007669"/>
    <property type="project" value="InterPro"/>
</dbReference>
<feature type="domain" description="Alpha-carbonic anhydrase" evidence="8">
    <location>
        <begin position="32"/>
        <end position="287"/>
    </location>
</feature>
<comment type="catalytic activity">
    <reaction evidence="6">
        <text>hydrogencarbonate + H(+) = CO2 + H2O</text>
        <dbReference type="Rhea" id="RHEA:10748"/>
        <dbReference type="ChEBI" id="CHEBI:15377"/>
        <dbReference type="ChEBI" id="CHEBI:15378"/>
        <dbReference type="ChEBI" id="CHEBI:16526"/>
        <dbReference type="ChEBI" id="CHEBI:17544"/>
        <dbReference type="EC" id="4.2.1.1"/>
    </reaction>
</comment>
<dbReference type="AlphaFoldDB" id="A0A0C9RIG7"/>
<dbReference type="EC" id="4.2.1.1" evidence="2"/>
<evidence type="ECO:0000259" key="8">
    <source>
        <dbReference type="PROSITE" id="PS51144"/>
    </source>
</evidence>
<dbReference type="RefSeq" id="XP_011304952.1">
    <property type="nucleotide sequence ID" value="XM_011306650.1"/>
</dbReference>
<evidence type="ECO:0000256" key="5">
    <source>
        <dbReference type="ARBA" id="ARBA00023239"/>
    </source>
</evidence>
<keyword evidence="3" id="KW-0479">Metal-binding</keyword>
<gene>
    <name evidence="9" type="primary">ca2_2</name>
    <name evidence="11" type="synonym">LOC105267653</name>
    <name evidence="9" type="ORF">g.5533</name>
</gene>
<dbReference type="CDD" id="cd00326">
    <property type="entry name" value="alpha_CA"/>
    <property type="match status" value="1"/>
</dbReference>
<evidence type="ECO:0000313" key="10">
    <source>
        <dbReference type="Proteomes" id="UP000694866"/>
    </source>
</evidence>
<dbReference type="GeneID" id="105267653"/>
<dbReference type="InterPro" id="IPR023561">
    <property type="entry name" value="Carbonic_anhydrase_a-class"/>
</dbReference>
<dbReference type="EMBL" id="GBYB01006696">
    <property type="protein sequence ID" value="JAG76463.1"/>
    <property type="molecule type" value="Transcribed_RNA"/>
</dbReference>
<organism evidence="9">
    <name type="scientific">Fopius arisanus</name>
    <dbReference type="NCBI Taxonomy" id="64838"/>
    <lineage>
        <taxon>Eukaryota</taxon>
        <taxon>Metazoa</taxon>
        <taxon>Ecdysozoa</taxon>
        <taxon>Arthropoda</taxon>
        <taxon>Hexapoda</taxon>
        <taxon>Insecta</taxon>
        <taxon>Pterygota</taxon>
        <taxon>Neoptera</taxon>
        <taxon>Endopterygota</taxon>
        <taxon>Hymenoptera</taxon>
        <taxon>Apocrita</taxon>
        <taxon>Ichneumonoidea</taxon>
        <taxon>Braconidae</taxon>
        <taxon>Opiinae</taxon>
        <taxon>Fopius</taxon>
    </lineage>
</organism>
<comment type="similarity">
    <text evidence="1">Belongs to the alpha-carbonic anhydrase family.</text>
</comment>
<dbReference type="OrthoDB" id="429145at2759"/>
<feature type="chain" id="PRO_5044541720" description="carbonic anhydrase" evidence="7">
    <location>
        <begin position="22"/>
        <end position="303"/>
    </location>
</feature>
<evidence type="ECO:0000313" key="9">
    <source>
        <dbReference type="EMBL" id="JAG76463.1"/>
    </source>
</evidence>
<evidence type="ECO:0000256" key="3">
    <source>
        <dbReference type="ARBA" id="ARBA00022723"/>
    </source>
</evidence>
<sequence length="303" mass="35307">MLWWIITTLVMLFYGVSVTKAVGLLKWPRGIQLFNYIDPESWKYNYPICNRYRQSPIDLNPDYFRYVVDSPALKWIGYDDVPDNITIFNNGHTLELSGFWPAPSIPFITGGPLRGEYLFTQLHFHWGEDNTVGSEHTTDGSSYPLEMHMVHWKRTYGSFNEALRHPDGLAVIGLFFEIDEDPERVAPLNMIFDHIGDVREANKKVNVMPFPLTVLDVIGRQFSFMSYMGSLTTPPCLESVIWILSNFVSPVSTSQMVELRKLRLRNNDRRNYRPIQPRNDRKIFFYLNNNGEPKKKQKCEARD</sequence>
<reference evidence="11" key="2">
    <citation type="submission" date="2025-04" db="UniProtKB">
        <authorList>
            <consortium name="RefSeq"/>
        </authorList>
    </citation>
    <scope>IDENTIFICATION</scope>
    <source>
        <strain evidence="11">USDA-PBARC FA_bdor</strain>
        <tissue evidence="11">Whole organism</tissue>
    </source>
</reference>
<dbReference type="KEGG" id="fas:105267653"/>
<dbReference type="PROSITE" id="PS51144">
    <property type="entry name" value="ALPHA_CA_2"/>
    <property type="match status" value="1"/>
</dbReference>
<evidence type="ECO:0000256" key="1">
    <source>
        <dbReference type="ARBA" id="ARBA00010718"/>
    </source>
</evidence>
<dbReference type="InterPro" id="IPR036398">
    <property type="entry name" value="CA_dom_sf"/>
</dbReference>